<gene>
    <name evidence="1" type="ORF">HNQ66_004494</name>
</gene>
<organism evidence="1 2">
    <name type="scientific">Shinella fusca</name>
    <dbReference type="NCBI Taxonomy" id="544480"/>
    <lineage>
        <taxon>Bacteria</taxon>
        <taxon>Pseudomonadati</taxon>
        <taxon>Pseudomonadota</taxon>
        <taxon>Alphaproteobacteria</taxon>
        <taxon>Hyphomicrobiales</taxon>
        <taxon>Rhizobiaceae</taxon>
        <taxon>Shinella</taxon>
    </lineage>
</organism>
<dbReference type="EMBL" id="JACHIK010000026">
    <property type="protein sequence ID" value="MBB5045066.1"/>
    <property type="molecule type" value="Genomic_DNA"/>
</dbReference>
<evidence type="ECO:0008006" key="3">
    <source>
        <dbReference type="Google" id="ProtNLM"/>
    </source>
</evidence>
<evidence type="ECO:0000313" key="1">
    <source>
        <dbReference type="EMBL" id="MBB5045066.1"/>
    </source>
</evidence>
<sequence>MLSASELANRLARDAEAVCRHYFSAGRRAGNYWIVGDTANSKGKSLYVHLSGPRAGRWTEYGAARVTLRFGDQALPCRRSTVSTQQNVSTRGIS</sequence>
<comment type="caution">
    <text evidence="1">The sequence shown here is derived from an EMBL/GenBank/DDBJ whole genome shotgun (WGS) entry which is preliminary data.</text>
</comment>
<reference evidence="1 2" key="1">
    <citation type="submission" date="2020-08" db="EMBL/GenBank/DDBJ databases">
        <title>Genomic Encyclopedia of Type Strains, Phase IV (KMG-IV): sequencing the most valuable type-strain genomes for metagenomic binning, comparative biology and taxonomic classification.</title>
        <authorList>
            <person name="Goeker M."/>
        </authorList>
    </citation>
    <scope>NUCLEOTIDE SEQUENCE [LARGE SCALE GENOMIC DNA]</scope>
    <source>
        <strain evidence="1 2">DSM 21319</strain>
    </source>
</reference>
<dbReference type="AlphaFoldDB" id="A0A7W8DXN3"/>
<dbReference type="RefSeq" id="WP_184146924.1">
    <property type="nucleotide sequence ID" value="NZ_JACHIK010000026.1"/>
</dbReference>
<proteinExistence type="predicted"/>
<accession>A0A7W8DXN3</accession>
<protein>
    <recommendedName>
        <fullName evidence="3">DNA primase</fullName>
    </recommendedName>
</protein>
<dbReference type="Proteomes" id="UP000535406">
    <property type="component" value="Unassembled WGS sequence"/>
</dbReference>
<name>A0A7W8DXN3_9HYPH</name>
<evidence type="ECO:0000313" key="2">
    <source>
        <dbReference type="Proteomes" id="UP000535406"/>
    </source>
</evidence>
<keyword evidence="2" id="KW-1185">Reference proteome</keyword>